<dbReference type="InterPro" id="IPR017871">
    <property type="entry name" value="ABC_transporter-like_CS"/>
</dbReference>
<dbReference type="PROSITE" id="PS00211">
    <property type="entry name" value="ABC_TRANSPORTER_1"/>
    <property type="match status" value="1"/>
</dbReference>
<evidence type="ECO:0000256" key="3">
    <source>
        <dbReference type="ARBA" id="ARBA00022741"/>
    </source>
</evidence>
<organism evidence="6 7">
    <name type="scientific">Luteimonas salinisoli</name>
    <dbReference type="NCBI Taxonomy" id="2752307"/>
    <lineage>
        <taxon>Bacteria</taxon>
        <taxon>Pseudomonadati</taxon>
        <taxon>Pseudomonadota</taxon>
        <taxon>Gammaproteobacteria</taxon>
        <taxon>Lysobacterales</taxon>
        <taxon>Lysobacteraceae</taxon>
        <taxon>Luteimonas</taxon>
    </lineage>
</organism>
<dbReference type="GO" id="GO:0005886">
    <property type="term" value="C:plasma membrane"/>
    <property type="evidence" value="ECO:0007669"/>
    <property type="project" value="TreeGrafter"/>
</dbReference>
<dbReference type="GO" id="GO:0016887">
    <property type="term" value="F:ATP hydrolysis activity"/>
    <property type="evidence" value="ECO:0007669"/>
    <property type="project" value="InterPro"/>
</dbReference>
<name>A0A853JAG9_9GAMM</name>
<dbReference type="InterPro" id="IPR017911">
    <property type="entry name" value="MacB-like_ATP-bd"/>
</dbReference>
<dbReference type="Gene3D" id="3.40.50.300">
    <property type="entry name" value="P-loop containing nucleotide triphosphate hydrolases"/>
    <property type="match status" value="1"/>
</dbReference>
<dbReference type="EMBL" id="JACCKA010000031">
    <property type="protein sequence ID" value="NZA25667.1"/>
    <property type="molecule type" value="Genomic_DNA"/>
</dbReference>
<evidence type="ECO:0000313" key="6">
    <source>
        <dbReference type="EMBL" id="NZA25667.1"/>
    </source>
</evidence>
<dbReference type="AlphaFoldDB" id="A0A853JAG9"/>
<accession>A0A853JAG9</accession>
<comment type="similarity">
    <text evidence="1">Belongs to the ABC transporter superfamily.</text>
</comment>
<reference evidence="6 7" key="1">
    <citation type="submission" date="2020-07" db="EMBL/GenBank/DDBJ databases">
        <title>Luteimonas sp. SJ-92.</title>
        <authorList>
            <person name="Huang X.-X."/>
            <person name="Xu L."/>
            <person name="Sun J.-Q."/>
        </authorList>
    </citation>
    <scope>NUCLEOTIDE SEQUENCE [LARGE SCALE GENOMIC DNA]</scope>
    <source>
        <strain evidence="6 7">SJ-92</strain>
    </source>
</reference>
<dbReference type="GO" id="GO:0022857">
    <property type="term" value="F:transmembrane transporter activity"/>
    <property type="evidence" value="ECO:0007669"/>
    <property type="project" value="TreeGrafter"/>
</dbReference>
<dbReference type="InterPro" id="IPR003593">
    <property type="entry name" value="AAA+_ATPase"/>
</dbReference>
<dbReference type="SUPFAM" id="SSF52540">
    <property type="entry name" value="P-loop containing nucleoside triphosphate hydrolases"/>
    <property type="match status" value="1"/>
</dbReference>
<dbReference type="CDD" id="cd03255">
    <property type="entry name" value="ABC_MJ0796_LolCDE_FtsE"/>
    <property type="match status" value="1"/>
</dbReference>
<dbReference type="InterPro" id="IPR015854">
    <property type="entry name" value="ABC_transpr_LolD-like"/>
</dbReference>
<keyword evidence="3" id="KW-0547">Nucleotide-binding</keyword>
<sequence>MVHAITLDSVSHHFQTATDRIVLFEDVSLDIQAGRSYSIAGPSGAGKSSLLTLVAGLETPKAGRIEFTIDNRIASQTTLRKRSGFIFQQFHLLPELDALSNLALPLRLKGDKNAYDKAHAWLARVGLTARARHKPAQLSGGEQQRVAIARAFIGDPVFVFADEPTGNLDEKTAEHVAELMFDFGRTDQRALVLVTHNRALAAKADHRFRMAAGELERLP</sequence>
<dbReference type="Pfam" id="PF00005">
    <property type="entry name" value="ABC_tran"/>
    <property type="match status" value="1"/>
</dbReference>
<comment type="caution">
    <text evidence="6">The sequence shown here is derived from an EMBL/GenBank/DDBJ whole genome shotgun (WGS) entry which is preliminary data.</text>
</comment>
<gene>
    <name evidence="6" type="ORF">H0E84_04670</name>
</gene>
<proteinExistence type="inferred from homology"/>
<dbReference type="InterPro" id="IPR003439">
    <property type="entry name" value="ABC_transporter-like_ATP-bd"/>
</dbReference>
<evidence type="ECO:0000256" key="1">
    <source>
        <dbReference type="ARBA" id="ARBA00005417"/>
    </source>
</evidence>
<dbReference type="SMART" id="SM00382">
    <property type="entry name" value="AAA"/>
    <property type="match status" value="1"/>
</dbReference>
<evidence type="ECO:0000259" key="5">
    <source>
        <dbReference type="PROSITE" id="PS50893"/>
    </source>
</evidence>
<keyword evidence="4 6" id="KW-0067">ATP-binding</keyword>
<dbReference type="Proteomes" id="UP000578091">
    <property type="component" value="Unassembled WGS sequence"/>
</dbReference>
<dbReference type="PROSITE" id="PS50893">
    <property type="entry name" value="ABC_TRANSPORTER_2"/>
    <property type="match status" value="1"/>
</dbReference>
<protein>
    <submittedName>
        <fullName evidence="6">ABC transporter ATP-binding protein</fullName>
    </submittedName>
</protein>
<dbReference type="RefSeq" id="WP_180677473.1">
    <property type="nucleotide sequence ID" value="NZ_JACCKA010000031.1"/>
</dbReference>
<dbReference type="GO" id="GO:0005524">
    <property type="term" value="F:ATP binding"/>
    <property type="evidence" value="ECO:0007669"/>
    <property type="project" value="UniProtKB-KW"/>
</dbReference>
<dbReference type="PANTHER" id="PTHR24220:SF689">
    <property type="entry name" value="LIPOPROTEIN-RELEASING SYSTEM ATP-BINDING PROTEIN LOLD"/>
    <property type="match status" value="1"/>
</dbReference>
<feature type="domain" description="ABC transporter" evidence="5">
    <location>
        <begin position="5"/>
        <end position="218"/>
    </location>
</feature>
<evidence type="ECO:0000313" key="7">
    <source>
        <dbReference type="Proteomes" id="UP000578091"/>
    </source>
</evidence>
<evidence type="ECO:0000256" key="2">
    <source>
        <dbReference type="ARBA" id="ARBA00022448"/>
    </source>
</evidence>
<keyword evidence="2" id="KW-0813">Transport</keyword>
<dbReference type="PANTHER" id="PTHR24220">
    <property type="entry name" value="IMPORT ATP-BINDING PROTEIN"/>
    <property type="match status" value="1"/>
</dbReference>
<dbReference type="InterPro" id="IPR027417">
    <property type="entry name" value="P-loop_NTPase"/>
</dbReference>
<keyword evidence="7" id="KW-1185">Reference proteome</keyword>
<evidence type="ECO:0000256" key="4">
    <source>
        <dbReference type="ARBA" id="ARBA00022840"/>
    </source>
</evidence>